<comment type="caution">
    <text evidence="2">The sequence shown here is derived from an EMBL/GenBank/DDBJ whole genome shotgun (WGS) entry which is preliminary data.</text>
</comment>
<gene>
    <name evidence="2" type="ORF">QCN29_36410</name>
</gene>
<feature type="non-terminal residue" evidence="2">
    <location>
        <position position="1"/>
    </location>
</feature>
<dbReference type="Proteomes" id="UP001223144">
    <property type="component" value="Unassembled WGS sequence"/>
</dbReference>
<proteinExistence type="predicted"/>
<keyword evidence="3" id="KW-1185">Reference proteome</keyword>
<name>A0ABT6I0U6_9ACTN</name>
<dbReference type="EMBL" id="JARWBG010000113">
    <property type="protein sequence ID" value="MDH2394119.1"/>
    <property type="molecule type" value="Genomic_DNA"/>
</dbReference>
<evidence type="ECO:0000313" key="2">
    <source>
        <dbReference type="EMBL" id="MDH2394119.1"/>
    </source>
</evidence>
<evidence type="ECO:0000256" key="1">
    <source>
        <dbReference type="SAM" id="MobiDB-lite"/>
    </source>
</evidence>
<protein>
    <submittedName>
        <fullName evidence="2">Uncharacterized protein</fullName>
    </submittedName>
</protein>
<evidence type="ECO:0000313" key="3">
    <source>
        <dbReference type="Proteomes" id="UP001223144"/>
    </source>
</evidence>
<feature type="compositionally biased region" description="Basic and acidic residues" evidence="1">
    <location>
        <begin position="19"/>
        <end position="39"/>
    </location>
</feature>
<feature type="compositionally biased region" description="Basic and acidic residues" evidence="1">
    <location>
        <begin position="54"/>
        <end position="63"/>
    </location>
</feature>
<feature type="compositionally biased region" description="Basic and acidic residues" evidence="1">
    <location>
        <begin position="85"/>
        <end position="100"/>
    </location>
</feature>
<reference evidence="2 3" key="1">
    <citation type="submission" date="2023-04" db="EMBL/GenBank/DDBJ databases">
        <title>Streptomyces chengmaiensis sp. nov. isolated from the stem of mangrove plant in Hainan.</title>
        <authorList>
            <person name="Huang X."/>
            <person name="Zhou S."/>
            <person name="Chu X."/>
            <person name="Xie Y."/>
            <person name="Lin Y."/>
        </authorList>
    </citation>
    <scope>NUCLEOTIDE SEQUENCE [LARGE SCALE GENOMIC DNA]</scope>
    <source>
        <strain evidence="2 3">HNM0663</strain>
    </source>
</reference>
<sequence length="112" mass="12685">RPPRPHAHANGGRPAARRRPPEHEPAGDPGHEPRRRPEQHTPPPDEPEWLSSPEDGHERRTSVDDGPEWPAATWDEGVEEPEPPAQDRARRREGAERPDASRYPWDLDDAGE</sequence>
<feature type="region of interest" description="Disordered" evidence="1">
    <location>
        <begin position="1"/>
        <end position="112"/>
    </location>
</feature>
<organism evidence="2 3">
    <name type="scientific">Streptomyces chengmaiensis</name>
    <dbReference type="NCBI Taxonomy" id="3040919"/>
    <lineage>
        <taxon>Bacteria</taxon>
        <taxon>Bacillati</taxon>
        <taxon>Actinomycetota</taxon>
        <taxon>Actinomycetes</taxon>
        <taxon>Kitasatosporales</taxon>
        <taxon>Streptomycetaceae</taxon>
        <taxon>Streptomyces</taxon>
    </lineage>
</organism>
<accession>A0ABT6I0U6</accession>